<name>A0AAV4RD89_CAEEX</name>
<dbReference type="AlphaFoldDB" id="A0AAV4RD89"/>
<comment type="caution">
    <text evidence="1">The sequence shown here is derived from an EMBL/GenBank/DDBJ whole genome shotgun (WGS) entry which is preliminary data.</text>
</comment>
<evidence type="ECO:0000313" key="1">
    <source>
        <dbReference type="EMBL" id="GIY18033.1"/>
    </source>
</evidence>
<evidence type="ECO:0000313" key="2">
    <source>
        <dbReference type="Proteomes" id="UP001054945"/>
    </source>
</evidence>
<accession>A0AAV4RD89</accession>
<protein>
    <submittedName>
        <fullName evidence="1">Uncharacterized protein</fullName>
    </submittedName>
</protein>
<reference evidence="1 2" key="1">
    <citation type="submission" date="2021-06" db="EMBL/GenBank/DDBJ databases">
        <title>Caerostris extrusa draft genome.</title>
        <authorList>
            <person name="Kono N."/>
            <person name="Arakawa K."/>
        </authorList>
    </citation>
    <scope>NUCLEOTIDE SEQUENCE [LARGE SCALE GENOMIC DNA]</scope>
</reference>
<proteinExistence type="predicted"/>
<sequence length="88" mass="10248">MLIQKQRRFYESAVKFLGVLLEKDNENYKKIGIFRRPDEPGPLSNITMLQQGKKFVENIVYENLITLTPIAMISDIPYQKSPKTMSKI</sequence>
<dbReference type="EMBL" id="BPLR01007573">
    <property type="protein sequence ID" value="GIY18033.1"/>
    <property type="molecule type" value="Genomic_DNA"/>
</dbReference>
<keyword evidence="2" id="KW-1185">Reference proteome</keyword>
<dbReference type="Proteomes" id="UP001054945">
    <property type="component" value="Unassembled WGS sequence"/>
</dbReference>
<gene>
    <name evidence="1" type="primary">AVEN_232252_1</name>
    <name evidence="1" type="ORF">CEXT_427221</name>
</gene>
<organism evidence="1 2">
    <name type="scientific">Caerostris extrusa</name>
    <name type="common">Bark spider</name>
    <name type="synonym">Caerostris bankana</name>
    <dbReference type="NCBI Taxonomy" id="172846"/>
    <lineage>
        <taxon>Eukaryota</taxon>
        <taxon>Metazoa</taxon>
        <taxon>Ecdysozoa</taxon>
        <taxon>Arthropoda</taxon>
        <taxon>Chelicerata</taxon>
        <taxon>Arachnida</taxon>
        <taxon>Araneae</taxon>
        <taxon>Araneomorphae</taxon>
        <taxon>Entelegynae</taxon>
        <taxon>Araneoidea</taxon>
        <taxon>Araneidae</taxon>
        <taxon>Caerostris</taxon>
    </lineage>
</organism>